<evidence type="ECO:0000313" key="3">
    <source>
        <dbReference type="Proteomes" id="UP001527882"/>
    </source>
</evidence>
<dbReference type="Proteomes" id="UP001527882">
    <property type="component" value="Unassembled WGS sequence"/>
</dbReference>
<protein>
    <submittedName>
        <fullName evidence="2">Minor capsid protein</fullName>
    </submittedName>
</protein>
<keyword evidence="3" id="KW-1185">Reference proteome</keyword>
<reference evidence="2 3" key="1">
    <citation type="submission" date="2022-12" db="EMBL/GenBank/DDBJ databases">
        <title>Draft genome sequence of Paenibacillus sp. dW9.</title>
        <authorList>
            <person name="Choi E.-W."/>
            <person name="Kim D.-U."/>
        </authorList>
    </citation>
    <scope>NUCLEOTIDE SEQUENCE [LARGE SCALE GENOMIC DNA]</scope>
    <source>
        <strain evidence="3">dW9</strain>
    </source>
</reference>
<name>A0ABT4QIZ1_9BACL</name>
<dbReference type="NCBIfam" id="TIGR01641">
    <property type="entry name" value="phageSPP1_gp7"/>
    <property type="match status" value="1"/>
</dbReference>
<organism evidence="2 3">
    <name type="scientific">Paenibacillus gyeongsangnamensis</name>
    <dbReference type="NCBI Taxonomy" id="3388067"/>
    <lineage>
        <taxon>Bacteria</taxon>
        <taxon>Bacillati</taxon>
        <taxon>Bacillota</taxon>
        <taxon>Bacilli</taxon>
        <taxon>Bacillales</taxon>
        <taxon>Paenibacillaceae</taxon>
        <taxon>Paenibacillus</taxon>
    </lineage>
</organism>
<dbReference type="Pfam" id="PF04233">
    <property type="entry name" value="Phage_Mu_F"/>
    <property type="match status" value="1"/>
</dbReference>
<gene>
    <name evidence="2" type="ORF">O9H85_31650</name>
</gene>
<accession>A0ABT4QIZ1</accession>
<dbReference type="EMBL" id="JAQAGZ010000027">
    <property type="protein sequence ID" value="MCZ8516840.1"/>
    <property type="molecule type" value="Genomic_DNA"/>
</dbReference>
<dbReference type="RefSeq" id="WP_269885373.1">
    <property type="nucleotide sequence ID" value="NZ_JAQAGZ010000027.1"/>
</dbReference>
<proteinExistence type="predicted"/>
<feature type="domain" description="Phage head morphogenesis" evidence="1">
    <location>
        <begin position="127"/>
        <end position="241"/>
    </location>
</feature>
<evidence type="ECO:0000259" key="1">
    <source>
        <dbReference type="Pfam" id="PF04233"/>
    </source>
</evidence>
<dbReference type="InterPro" id="IPR006528">
    <property type="entry name" value="Phage_head_morphogenesis_dom"/>
</dbReference>
<evidence type="ECO:0000313" key="2">
    <source>
        <dbReference type="EMBL" id="MCZ8516840.1"/>
    </source>
</evidence>
<comment type="caution">
    <text evidence="2">The sequence shown here is derived from an EMBL/GenBank/DDBJ whole genome shotgun (WGS) entry which is preliminary data.</text>
</comment>
<sequence length="276" mass="31657">MAPLFQPRRRIEQSFKKALLQAMLSLTRLLDGLDDPFEIVERIRAFSRSKDFAVYAEATALKMVTHLFSDSGRTWRQAARKNSQGRMVYEALQKEMSGPMGAAVWHQVRRNAEIIKSLPLDVAVAVNEHILNEALKGRRASSIAQEIQLLFPEKSRAKANLIARTETSKTATAITQARSELVGVQWYIWRSSEDERVRDSHKLMDGVLVRWTDPPSPERLAKEKHTFGHYHAGEIFNCRCFCSPVIDLDRITWPALVYYRGSVQRMSRKQFERIAA</sequence>